<dbReference type="PIRSF" id="PIRSF005276">
    <property type="entry name" value="SspB"/>
    <property type="match status" value="1"/>
</dbReference>
<evidence type="ECO:0000313" key="2">
    <source>
        <dbReference type="EMBL" id="QSI78013.1"/>
    </source>
</evidence>
<dbReference type="NCBIfam" id="NF008769">
    <property type="entry name" value="PRK11798.2-5"/>
    <property type="match status" value="1"/>
</dbReference>
<dbReference type="GO" id="GO:0008233">
    <property type="term" value="F:peptidase activity"/>
    <property type="evidence" value="ECO:0007669"/>
    <property type="project" value="UniProtKB-KW"/>
</dbReference>
<feature type="compositionally biased region" description="Low complexity" evidence="1">
    <location>
        <begin position="113"/>
        <end position="129"/>
    </location>
</feature>
<feature type="region of interest" description="Disordered" evidence="1">
    <location>
        <begin position="111"/>
        <end position="150"/>
    </location>
</feature>
<dbReference type="PANTHER" id="PTHR37486:SF1">
    <property type="entry name" value="STRINGENT STARVATION PROTEIN B"/>
    <property type="match status" value="1"/>
</dbReference>
<dbReference type="PANTHER" id="PTHR37486">
    <property type="entry name" value="STRINGENT STARVATION PROTEIN B"/>
    <property type="match status" value="1"/>
</dbReference>
<dbReference type="SUPFAM" id="SSF101738">
    <property type="entry name" value="SspB-like"/>
    <property type="match status" value="1"/>
</dbReference>
<dbReference type="EMBL" id="CP071060">
    <property type="protein sequence ID" value="QSI78013.1"/>
    <property type="molecule type" value="Genomic_DNA"/>
</dbReference>
<protein>
    <submittedName>
        <fullName evidence="2">ClpXP protease specificity-enhancing factor</fullName>
    </submittedName>
</protein>
<keyword evidence="2" id="KW-0378">Hydrolase</keyword>
<keyword evidence="3" id="KW-1185">Reference proteome</keyword>
<evidence type="ECO:0000313" key="3">
    <source>
        <dbReference type="Proteomes" id="UP000663570"/>
    </source>
</evidence>
<keyword evidence="2" id="KW-0645">Protease</keyword>
<organism evidence="2 3">
    <name type="scientific">Niveibacterium microcysteis</name>
    <dbReference type="NCBI Taxonomy" id="2811415"/>
    <lineage>
        <taxon>Bacteria</taxon>
        <taxon>Pseudomonadati</taxon>
        <taxon>Pseudomonadota</taxon>
        <taxon>Betaproteobacteria</taxon>
        <taxon>Rhodocyclales</taxon>
        <taxon>Rhodocyclaceae</taxon>
        <taxon>Niveibacterium</taxon>
    </lineage>
</organism>
<dbReference type="RefSeq" id="WP_172203624.1">
    <property type="nucleotide sequence ID" value="NZ_CP071060.1"/>
</dbReference>
<evidence type="ECO:0000256" key="1">
    <source>
        <dbReference type="SAM" id="MobiDB-lite"/>
    </source>
</evidence>
<proteinExistence type="predicted"/>
<dbReference type="InterPro" id="IPR007481">
    <property type="entry name" value="SspB"/>
</dbReference>
<dbReference type="InterPro" id="IPR036760">
    <property type="entry name" value="SspB-like_sf"/>
</dbReference>
<accession>A0ABX7MBD8</accession>
<dbReference type="Proteomes" id="UP000663570">
    <property type="component" value="Chromosome"/>
</dbReference>
<gene>
    <name evidence="2" type="ORF">JY500_05045</name>
</gene>
<dbReference type="GO" id="GO:0006508">
    <property type="term" value="P:proteolysis"/>
    <property type="evidence" value="ECO:0007669"/>
    <property type="project" value="UniProtKB-KW"/>
</dbReference>
<reference evidence="2 3" key="1">
    <citation type="submission" date="2021-02" db="EMBL/GenBank/DDBJ databases">
        <title>Niveibacterium changnyeongensis HC41.</title>
        <authorList>
            <person name="Kang M."/>
        </authorList>
    </citation>
    <scope>NUCLEOTIDE SEQUENCE [LARGE SCALE GENOMIC DNA]</scope>
    <source>
        <strain evidence="2 3">HC41</strain>
    </source>
</reference>
<sequence length="150" mass="15966">MSNIPSTKPYLVRALYEWCVDAGFTPHVAVVVDDTVRVPRAFVRDGQIVLNIAPDATHQFNLDNEALSCQARFGGVAQMLYVPIANIAAIYARENGQGMAFEVEPKLDGAATAAPVNSEPAAVPAPAESADSDDSPTPPEGGRPHLRVIK</sequence>
<dbReference type="Pfam" id="PF04386">
    <property type="entry name" value="SspB"/>
    <property type="match status" value="1"/>
</dbReference>
<name>A0ABX7MBD8_9RHOO</name>
<dbReference type="Gene3D" id="2.30.30.220">
    <property type="entry name" value="SspB-like"/>
    <property type="match status" value="1"/>
</dbReference>